<reference evidence="2" key="1">
    <citation type="submission" date="2015-01" db="EMBL/GenBank/DDBJ databases">
        <title>The Genome Sequence of Cryptococcus gattii CA1280.</title>
        <authorList>
            <consortium name="The Broad Institute Genomics Platform"/>
            <person name="Cuomo C."/>
            <person name="Litvintseva A."/>
            <person name="Chen Y."/>
            <person name="Heitman J."/>
            <person name="Sun S."/>
            <person name="Springer D."/>
            <person name="Dromer F."/>
            <person name="Young S."/>
            <person name="Zeng Q."/>
            <person name="Gargeya S."/>
            <person name="Abouelleil A."/>
            <person name="Alvarado L."/>
            <person name="Chapman S.B."/>
            <person name="Gainer-Dewar J."/>
            <person name="Goldberg J."/>
            <person name="Griggs A."/>
            <person name="Gujja S."/>
            <person name="Hansen M."/>
            <person name="Howarth C."/>
            <person name="Imamovic A."/>
            <person name="Larimer J."/>
            <person name="Murphy C."/>
            <person name="Naylor J."/>
            <person name="Pearson M."/>
            <person name="Priest M."/>
            <person name="Roberts A."/>
            <person name="Saif S."/>
            <person name="Shea T."/>
            <person name="Sykes S."/>
            <person name="Wortman J."/>
            <person name="Nusbaum C."/>
            <person name="Birren B."/>
        </authorList>
    </citation>
    <scope>NUCLEOTIDE SEQUENCE [LARGE SCALE GENOMIC DNA]</scope>
    <source>
        <strain evidence="2">CA1280</strain>
    </source>
</reference>
<name>A0A0D0VU70_CRYGA</name>
<feature type="compositionally biased region" description="Polar residues" evidence="1">
    <location>
        <begin position="34"/>
        <end position="56"/>
    </location>
</feature>
<sequence>MAFQPFSPWIPPSIASSSIFQRPSFSTREEFLNNVPNSRSSTDSTPPNAQQYTKTLSPPPPDYSNWKDKRLVLADAKIQQLTLENRRLRQFIVNNYKDRQMSPPLEYTLFEMKDFLSDSTTMSISSFRQGHQHITDAFRADPFAEEDSSVSS</sequence>
<organism evidence="2">
    <name type="scientific">Cryptococcus bacillisporus CA1280</name>
    <dbReference type="NCBI Taxonomy" id="1296109"/>
    <lineage>
        <taxon>Eukaryota</taxon>
        <taxon>Fungi</taxon>
        <taxon>Dikarya</taxon>
        <taxon>Basidiomycota</taxon>
        <taxon>Agaricomycotina</taxon>
        <taxon>Tremellomycetes</taxon>
        <taxon>Tremellales</taxon>
        <taxon>Cryptococcaceae</taxon>
        <taxon>Cryptococcus</taxon>
        <taxon>Cryptococcus gattii species complex</taxon>
    </lineage>
</organism>
<feature type="region of interest" description="Disordered" evidence="1">
    <location>
        <begin position="30"/>
        <end position="63"/>
    </location>
</feature>
<dbReference type="OrthoDB" id="668540at2759"/>
<accession>A0A0D0VU70</accession>
<dbReference type="AlphaFoldDB" id="A0A0D0VU70"/>
<protein>
    <submittedName>
        <fullName evidence="2">Uncharacterized protein</fullName>
    </submittedName>
</protein>
<proteinExistence type="predicted"/>
<gene>
    <name evidence="2" type="ORF">I312_02050</name>
</gene>
<dbReference type="HOGENOM" id="CLU_1713162_0_0_1"/>
<evidence type="ECO:0000313" key="2">
    <source>
        <dbReference type="EMBL" id="KIR48980.1"/>
    </source>
</evidence>
<dbReference type="EMBL" id="KN847976">
    <property type="protein sequence ID" value="KIR48980.1"/>
    <property type="molecule type" value="Genomic_DNA"/>
</dbReference>
<evidence type="ECO:0000256" key="1">
    <source>
        <dbReference type="SAM" id="MobiDB-lite"/>
    </source>
</evidence>